<dbReference type="EMBL" id="NBXE01000045">
    <property type="protein sequence ID" value="RFA24545.1"/>
    <property type="molecule type" value="Genomic_DNA"/>
</dbReference>
<feature type="region of interest" description="Disordered" evidence="1">
    <location>
        <begin position="249"/>
        <end position="270"/>
    </location>
</feature>
<proteinExistence type="predicted"/>
<feature type="compositionally biased region" description="Polar residues" evidence="1">
    <location>
        <begin position="252"/>
        <end position="270"/>
    </location>
</feature>
<evidence type="ECO:0000313" key="2">
    <source>
        <dbReference type="EMBL" id="RFA24545.1"/>
    </source>
</evidence>
<evidence type="ECO:0000313" key="3">
    <source>
        <dbReference type="Proteomes" id="UP000257080"/>
    </source>
</evidence>
<reference evidence="2 3" key="1">
    <citation type="submission" date="2017-04" db="EMBL/GenBank/DDBJ databases">
        <title>Comparative genome analysis of Subtercola boreus.</title>
        <authorList>
            <person name="Cho Y.-J."/>
            <person name="Cho A."/>
            <person name="Kim O.-S."/>
            <person name="Lee J.-I."/>
        </authorList>
    </citation>
    <scope>NUCLEOTIDE SEQUENCE [LARGE SCALE GENOMIC DNA]</scope>
    <source>
        <strain evidence="2 3">P28004</strain>
    </source>
</reference>
<dbReference type="Proteomes" id="UP000257080">
    <property type="component" value="Unassembled WGS sequence"/>
</dbReference>
<protein>
    <submittedName>
        <fullName evidence="2">Uncharacterized protein</fullName>
    </submittedName>
</protein>
<evidence type="ECO:0000256" key="1">
    <source>
        <dbReference type="SAM" id="MobiDB-lite"/>
    </source>
</evidence>
<dbReference type="RefSeq" id="WP_116420106.1">
    <property type="nucleotide sequence ID" value="NZ_NBXC01000036.1"/>
</dbReference>
<accession>A0A3E0W7N4</accession>
<dbReference type="AlphaFoldDB" id="A0A3E0W7N4"/>
<sequence>MDLQDFDPDGKPVIAQDEFSQTYAGPDGSKIAAVSATPINVQDDAGSWVPIQTELETTGSASWLGQGGAKVDDHPLHPEFSQYASDTNVLRMTKGDDAIGFTLRGAAASVLERDLSPWSETKNHLEYKNVFDNTDLVYDIETGGVNEVLRLDLRPDAPQTWTWQVEAPGLTAVQDADGGITFTNGAGEIAFSIPTPTMWDSSKSDDPALSASGPVRLTLLKEDGRYLVAVHPDKAWLDNPARVYPVLVDPPTGSSDNDAETSYRSSDGTNVNSTLTNQGVYAGNSNGNGVWRTIVHYNYEQFFGKQILGAQIITTDMPNVFSSDPHTVNVNDITCTGFPCAGSPLGLSRPGFNGGY</sequence>
<name>A0A3E0W7N4_9MICO</name>
<comment type="caution">
    <text evidence="2">The sequence shown here is derived from an EMBL/GenBank/DDBJ whole genome shotgun (WGS) entry which is preliminary data.</text>
</comment>
<organism evidence="2 3">
    <name type="scientific">Subtercola boreus</name>
    <dbReference type="NCBI Taxonomy" id="120213"/>
    <lineage>
        <taxon>Bacteria</taxon>
        <taxon>Bacillati</taxon>
        <taxon>Actinomycetota</taxon>
        <taxon>Actinomycetes</taxon>
        <taxon>Micrococcales</taxon>
        <taxon>Microbacteriaceae</taxon>
        <taxon>Subtercola</taxon>
    </lineage>
</organism>
<gene>
    <name evidence="2" type="ORF">B7R25_16620</name>
</gene>